<gene>
    <name evidence="2" type="ORF">AT728_06245</name>
</gene>
<keyword evidence="3" id="KW-1185">Reference proteome</keyword>
<name>A0A0W7X6T6_9ACTN</name>
<dbReference type="AlphaFoldDB" id="A0A0W7X6T6"/>
<reference evidence="2 3" key="1">
    <citation type="submission" date="2015-12" db="EMBL/GenBank/DDBJ databases">
        <title>Draft genome sequence of Streptomyces silvensis ATCC 53525, a producer of novel hormone antagonists.</title>
        <authorList>
            <person name="Johnston C.W."/>
            <person name="Li Y."/>
            <person name="Magarvey N.A."/>
        </authorList>
    </citation>
    <scope>NUCLEOTIDE SEQUENCE [LARGE SCALE GENOMIC DNA]</scope>
    <source>
        <strain evidence="2 3">ATCC 53525</strain>
    </source>
</reference>
<dbReference type="InterPro" id="IPR012924">
    <property type="entry name" value="TfuA_core"/>
</dbReference>
<evidence type="ECO:0000259" key="1">
    <source>
        <dbReference type="Pfam" id="PF07812"/>
    </source>
</evidence>
<protein>
    <recommendedName>
        <fullName evidence="1">TfuA-like core domain-containing protein</fullName>
    </recommendedName>
</protein>
<evidence type="ECO:0000313" key="3">
    <source>
        <dbReference type="Proteomes" id="UP000054804"/>
    </source>
</evidence>
<accession>A0A0W7X6T6</accession>
<dbReference type="STRING" id="1765722.AT728_06245"/>
<dbReference type="EMBL" id="LOCL01000029">
    <property type="protein sequence ID" value="KUF18662.1"/>
    <property type="molecule type" value="Genomic_DNA"/>
</dbReference>
<evidence type="ECO:0000313" key="2">
    <source>
        <dbReference type="EMBL" id="KUF18662.1"/>
    </source>
</evidence>
<dbReference type="Pfam" id="PF07812">
    <property type="entry name" value="TfuA"/>
    <property type="match status" value="1"/>
</dbReference>
<proteinExistence type="predicted"/>
<feature type="domain" description="TfuA-like core" evidence="1">
    <location>
        <begin position="49"/>
        <end position="167"/>
    </location>
</feature>
<sequence length="447" mass="48561">MTTHVFSGPTMSPPEVRGFLPRAVAHPPVSHGDLHRIGCGPDDKVLIIDGLFQQRIPIRHKEILDVMAAGTRVVGAASMGALRAAELHTYGMKGIGEVFHAYRTGGLTADDEVAVAHQEDGSYAALSEPLVNIRHTLASALRAAAVTGDEARALLHLSKSLPYYERSWPRLARCAGPASGGLRRAVDRVLEHLALVPAAADLKRQDALRALSHLRDAADDRPSSPPVIPPSARWRTNFAASWEAHHRGETALGTHVPYAAVLRYHQVFQRSFASSWREYVLRHVAGTRAGHASSEEVETAALQAARRAGISADTLPTHRLTHWLTKDELLGLDEREQLLRLLVRSYRVRPGAAPFTASTPALRRLVGDWPTAVRRVVTHTDVAHASGPRGFPGPADTLALCERLVGMWEVDTNAGRTLTAAARDRGLPTVRQALDILRAHPTGEVVE</sequence>
<organism evidence="2 3">
    <name type="scientific">Streptomyces silvensis</name>
    <dbReference type="NCBI Taxonomy" id="1765722"/>
    <lineage>
        <taxon>Bacteria</taxon>
        <taxon>Bacillati</taxon>
        <taxon>Actinomycetota</taxon>
        <taxon>Actinomycetes</taxon>
        <taxon>Kitasatosporales</taxon>
        <taxon>Streptomycetaceae</taxon>
        <taxon>Streptomyces</taxon>
    </lineage>
</organism>
<dbReference type="Proteomes" id="UP000054804">
    <property type="component" value="Unassembled WGS sequence"/>
</dbReference>
<comment type="caution">
    <text evidence="2">The sequence shown here is derived from an EMBL/GenBank/DDBJ whole genome shotgun (WGS) entry which is preliminary data.</text>
</comment>